<dbReference type="Pfam" id="PF00588">
    <property type="entry name" value="SpoU_methylase"/>
    <property type="match status" value="1"/>
</dbReference>
<dbReference type="Gene3D" id="3.40.1280.10">
    <property type="match status" value="1"/>
</dbReference>
<dbReference type="GO" id="GO:0032259">
    <property type="term" value="P:methylation"/>
    <property type="evidence" value="ECO:0007669"/>
    <property type="project" value="UniProtKB-KW"/>
</dbReference>
<dbReference type="Pfam" id="PF22435">
    <property type="entry name" value="MRM3-like_sub_bind"/>
    <property type="match status" value="1"/>
</dbReference>
<dbReference type="InterPro" id="IPR029026">
    <property type="entry name" value="tRNA_m1G_MTases_N"/>
</dbReference>
<dbReference type="PANTHER" id="PTHR43191:SF2">
    <property type="entry name" value="RRNA METHYLTRANSFERASE 3, MITOCHONDRIAL"/>
    <property type="match status" value="1"/>
</dbReference>
<gene>
    <name evidence="5" type="ORF">GCM10009665_05570</name>
</gene>
<evidence type="ECO:0000256" key="3">
    <source>
        <dbReference type="ARBA" id="ARBA00022679"/>
    </source>
</evidence>
<evidence type="ECO:0000313" key="6">
    <source>
        <dbReference type="Proteomes" id="UP001500037"/>
    </source>
</evidence>
<dbReference type="InterPro" id="IPR001537">
    <property type="entry name" value="SpoU_MeTrfase"/>
</dbReference>
<dbReference type="PANTHER" id="PTHR43191">
    <property type="entry name" value="RRNA METHYLTRANSFERASE 3"/>
    <property type="match status" value="1"/>
</dbReference>
<keyword evidence="2 5" id="KW-0489">Methyltransferase</keyword>
<evidence type="ECO:0000259" key="4">
    <source>
        <dbReference type="SMART" id="SM00967"/>
    </source>
</evidence>
<organism evidence="5 6">
    <name type="scientific">Kitasatospora nipponensis</name>
    <dbReference type="NCBI Taxonomy" id="258049"/>
    <lineage>
        <taxon>Bacteria</taxon>
        <taxon>Bacillati</taxon>
        <taxon>Actinomycetota</taxon>
        <taxon>Actinomycetes</taxon>
        <taxon>Kitasatosporales</taxon>
        <taxon>Streptomycetaceae</taxon>
        <taxon>Kitasatospora</taxon>
    </lineage>
</organism>
<evidence type="ECO:0000256" key="2">
    <source>
        <dbReference type="ARBA" id="ARBA00022603"/>
    </source>
</evidence>
<dbReference type="SMART" id="SM00967">
    <property type="entry name" value="SpoU_sub_bind"/>
    <property type="match status" value="1"/>
</dbReference>
<evidence type="ECO:0000256" key="1">
    <source>
        <dbReference type="ARBA" id="ARBA00007228"/>
    </source>
</evidence>
<evidence type="ECO:0000313" key="5">
    <source>
        <dbReference type="EMBL" id="GAA1218513.1"/>
    </source>
</evidence>
<comment type="caution">
    <text evidence="5">The sequence shown here is derived from an EMBL/GenBank/DDBJ whole genome shotgun (WGS) entry which is preliminary data.</text>
</comment>
<sequence length="291" mass="30488">MAGTDLPQLSSLRSPRVIAARKLARRAQRGKDRRFLAEGPQAVREAVAFGLLPGSGEHAVVEVYLTTEAAERHADIVAAAREAGLPVLTATDEVIADICDTVTPQGIVALCRFLDTPFEEVLRSRPKLVAVLAHVRDPGNAGTVLRTADAAGADAVVLTDASVDLYNPKAVRASVGSLFHLPVAVGVPVEQVVARLRAAGVRVLAADGAGERDLDQELDEGTLGAPTAWVFGNEAWGLPEPTRALADEVVRVPIHGHAESLNLATAAAVCLYASARAQRSPAGCRDAGTER</sequence>
<comment type="similarity">
    <text evidence="1">Belongs to the class IV-like SAM-binding methyltransferase superfamily. RNA methyltransferase TrmH family.</text>
</comment>
<dbReference type="SUPFAM" id="SSF55315">
    <property type="entry name" value="L30e-like"/>
    <property type="match status" value="1"/>
</dbReference>
<dbReference type="RefSeq" id="WP_344438635.1">
    <property type="nucleotide sequence ID" value="NZ_BAAALF010000005.1"/>
</dbReference>
<dbReference type="GO" id="GO:0008168">
    <property type="term" value="F:methyltransferase activity"/>
    <property type="evidence" value="ECO:0007669"/>
    <property type="project" value="UniProtKB-KW"/>
</dbReference>
<dbReference type="EMBL" id="BAAALF010000005">
    <property type="protein sequence ID" value="GAA1218513.1"/>
    <property type="molecule type" value="Genomic_DNA"/>
</dbReference>
<dbReference type="Gene3D" id="3.30.1330.30">
    <property type="match status" value="1"/>
</dbReference>
<dbReference type="InterPro" id="IPR053888">
    <property type="entry name" value="MRM3-like_sub_bind"/>
</dbReference>
<dbReference type="CDD" id="cd18095">
    <property type="entry name" value="SpoU-like_rRNA-MTase"/>
    <property type="match status" value="1"/>
</dbReference>
<keyword evidence="3" id="KW-0808">Transferase</keyword>
<accession>A0ABP4GDR6</accession>
<dbReference type="InterPro" id="IPR029028">
    <property type="entry name" value="Alpha/beta_knot_MTases"/>
</dbReference>
<dbReference type="InterPro" id="IPR013123">
    <property type="entry name" value="SpoU_subst-bd"/>
</dbReference>
<dbReference type="InterPro" id="IPR051259">
    <property type="entry name" value="rRNA_Methyltransferase"/>
</dbReference>
<protein>
    <submittedName>
        <fullName evidence="5">RNA methyltransferase</fullName>
    </submittedName>
</protein>
<keyword evidence="6" id="KW-1185">Reference proteome</keyword>
<dbReference type="SUPFAM" id="SSF75217">
    <property type="entry name" value="alpha/beta knot"/>
    <property type="match status" value="1"/>
</dbReference>
<reference evidence="6" key="1">
    <citation type="journal article" date="2019" name="Int. J. Syst. Evol. Microbiol.">
        <title>The Global Catalogue of Microorganisms (GCM) 10K type strain sequencing project: providing services to taxonomists for standard genome sequencing and annotation.</title>
        <authorList>
            <consortium name="The Broad Institute Genomics Platform"/>
            <consortium name="The Broad Institute Genome Sequencing Center for Infectious Disease"/>
            <person name="Wu L."/>
            <person name="Ma J."/>
        </authorList>
    </citation>
    <scope>NUCLEOTIDE SEQUENCE [LARGE SCALE GENOMIC DNA]</scope>
    <source>
        <strain evidence="6">JCM 13004</strain>
    </source>
</reference>
<proteinExistence type="inferred from homology"/>
<feature type="domain" description="RNA 2-O ribose methyltransferase substrate binding" evidence="4">
    <location>
        <begin position="36"/>
        <end position="117"/>
    </location>
</feature>
<name>A0ABP4GDR6_9ACTN</name>
<dbReference type="Proteomes" id="UP001500037">
    <property type="component" value="Unassembled WGS sequence"/>
</dbReference>
<dbReference type="InterPro" id="IPR029064">
    <property type="entry name" value="Ribosomal_eL30-like_sf"/>
</dbReference>